<reference evidence="3" key="1">
    <citation type="submission" date="2020-08" db="EMBL/GenBank/DDBJ databases">
        <title>Genome public.</title>
        <authorList>
            <person name="Liu C."/>
            <person name="Sun Q."/>
        </authorList>
    </citation>
    <scope>NUCLEOTIDE SEQUENCE</scope>
    <source>
        <strain evidence="3">NSJ-63</strain>
    </source>
</reference>
<dbReference type="Proteomes" id="UP000617951">
    <property type="component" value="Unassembled WGS sequence"/>
</dbReference>
<dbReference type="PANTHER" id="PTHR43736:SF4">
    <property type="entry name" value="SLR1690 PROTEIN"/>
    <property type="match status" value="1"/>
</dbReference>
<dbReference type="RefSeq" id="WP_249280139.1">
    <property type="nucleotide sequence ID" value="NZ_JACRSS010000002.1"/>
</dbReference>
<dbReference type="PROSITE" id="PS51462">
    <property type="entry name" value="NUDIX"/>
    <property type="match status" value="1"/>
</dbReference>
<dbReference type="Pfam" id="PF00293">
    <property type="entry name" value="NUDIX"/>
    <property type="match status" value="1"/>
</dbReference>
<accession>A0A926HVV9</accession>
<gene>
    <name evidence="3" type="ORF">H8693_05410</name>
</gene>
<evidence type="ECO:0000256" key="1">
    <source>
        <dbReference type="ARBA" id="ARBA00022801"/>
    </source>
</evidence>
<dbReference type="InterPro" id="IPR000086">
    <property type="entry name" value="NUDIX_hydrolase_dom"/>
</dbReference>
<name>A0A926HVV9_9FIRM</name>
<proteinExistence type="predicted"/>
<dbReference type="InterPro" id="IPR015797">
    <property type="entry name" value="NUDIX_hydrolase-like_dom_sf"/>
</dbReference>
<dbReference type="CDD" id="cd18873">
    <property type="entry name" value="NUDIX_NadM_like"/>
    <property type="match status" value="1"/>
</dbReference>
<sequence length="261" mass="29514">MYTPSSPEEREFLARYNPNKYKKPSVAVDTALYGYDPKEKKLKALLIRRGGFPYRGYWAFPGGFLNMEEHIHAAAARELQEETGISDVYADLYYVMGAPDRDPRDRVITPQYLSLVNLAAVSPRAGDDAAEAGWFALNGFAKKAARGERSVREEYEICLEGPERLELRVAQESCYERTVRRRMEILESGGMAFDHAEVALRSLLHLRQELRYGDIAYNVFPEGASLAELQGLYEAAFLSPGDVEGNPLLQKQKDGRLSYFL</sequence>
<organism evidence="3 4">
    <name type="scientific">Guopingia tenuis</name>
    <dbReference type="NCBI Taxonomy" id="2763656"/>
    <lineage>
        <taxon>Bacteria</taxon>
        <taxon>Bacillati</taxon>
        <taxon>Bacillota</taxon>
        <taxon>Clostridia</taxon>
        <taxon>Christensenellales</taxon>
        <taxon>Christensenellaceae</taxon>
        <taxon>Guopingia</taxon>
    </lineage>
</organism>
<evidence type="ECO:0000313" key="3">
    <source>
        <dbReference type="EMBL" id="MBC8538369.1"/>
    </source>
</evidence>
<dbReference type="GO" id="GO:0016787">
    <property type="term" value="F:hydrolase activity"/>
    <property type="evidence" value="ECO:0007669"/>
    <property type="project" value="UniProtKB-KW"/>
</dbReference>
<dbReference type="PANTHER" id="PTHR43736">
    <property type="entry name" value="ADP-RIBOSE PYROPHOSPHATASE"/>
    <property type="match status" value="1"/>
</dbReference>
<dbReference type="EMBL" id="JACRSS010000002">
    <property type="protein sequence ID" value="MBC8538369.1"/>
    <property type="molecule type" value="Genomic_DNA"/>
</dbReference>
<dbReference type="PROSITE" id="PS00893">
    <property type="entry name" value="NUDIX_BOX"/>
    <property type="match status" value="1"/>
</dbReference>
<feature type="domain" description="Nudix hydrolase" evidence="2">
    <location>
        <begin position="23"/>
        <end position="157"/>
    </location>
</feature>
<dbReference type="AlphaFoldDB" id="A0A926HVV9"/>
<evidence type="ECO:0000313" key="4">
    <source>
        <dbReference type="Proteomes" id="UP000617951"/>
    </source>
</evidence>
<dbReference type="Gene3D" id="3.90.79.10">
    <property type="entry name" value="Nucleoside Triphosphate Pyrophosphohydrolase"/>
    <property type="match status" value="1"/>
</dbReference>
<evidence type="ECO:0000259" key="2">
    <source>
        <dbReference type="PROSITE" id="PS51462"/>
    </source>
</evidence>
<protein>
    <submittedName>
        <fullName evidence="3">NUDIX hydrolase</fullName>
    </submittedName>
</protein>
<dbReference type="InterPro" id="IPR020084">
    <property type="entry name" value="NUDIX_hydrolase_CS"/>
</dbReference>
<comment type="caution">
    <text evidence="3">The sequence shown here is derived from an EMBL/GenBank/DDBJ whole genome shotgun (WGS) entry which is preliminary data.</text>
</comment>
<keyword evidence="1 3" id="KW-0378">Hydrolase</keyword>
<dbReference type="SUPFAM" id="SSF55811">
    <property type="entry name" value="Nudix"/>
    <property type="match status" value="1"/>
</dbReference>
<keyword evidence="4" id="KW-1185">Reference proteome</keyword>